<reference evidence="1" key="2">
    <citation type="submission" date="2012-02" db="EMBL/GenBank/DDBJ databases">
        <authorList>
            <person name="Genoscope - CEA"/>
        </authorList>
    </citation>
    <scope>NUCLEOTIDE SEQUENCE</scope>
</reference>
<dbReference type="SUPFAM" id="SSF52266">
    <property type="entry name" value="SGNH hydrolase"/>
    <property type="match status" value="1"/>
</dbReference>
<organism evidence="1">
    <name type="scientific">uncultured Flavobacteriia bacterium</name>
    <dbReference type="NCBI Taxonomy" id="212695"/>
    <lineage>
        <taxon>Bacteria</taxon>
        <taxon>Pseudomonadati</taxon>
        <taxon>Bacteroidota</taxon>
        <taxon>Flavobacteriia</taxon>
        <taxon>environmental samples</taxon>
    </lineage>
</organism>
<protein>
    <recommendedName>
        <fullName evidence="2">DUF1574 domain-containing protein</fullName>
    </recommendedName>
</protein>
<sequence>MIKFIKSSILFVLLLSIYLLSNIAVNNYLNSLKLKSDNSEIVAIGDSHIMTGVNPSLTQNMKNYAQSSEPYLASYLKIDKLVSDNPEISVVLLGFGYHNLSSYYDDKLVTNESSAIFDNNIQLLSLENLSNFNYDFKRFVDSYLANQCIYPRFKRLYLGGYKETNSKLSEADFPKTITKHFYRDTTVREFSDSFNIFYLHKIADLCLKKNVKLVLVKTPTSLAYEQGVPNKYKKKYLSVSETMKKRGVETFNTTKAASEFYFKDYSHLSREGACIFTPLLLRYIESNK</sequence>
<dbReference type="AlphaFoldDB" id="H6RIK2"/>
<gene>
    <name evidence="1" type="ORF">S3_BF_A10_0010</name>
</gene>
<reference evidence="1" key="1">
    <citation type="journal article" date="2012" name="Environ. Microbiol.">
        <title>Genomic content of uncultured Bacteroidetes from contrasting oceanic provinces in the North Atlantic Ocean.</title>
        <authorList>
            <person name="Gomez-Pereira P.R."/>
            <person name="Schuler M."/>
            <person name="Fuchs B.M."/>
            <person name="Bennke C."/>
            <person name="Teeling H."/>
            <person name="Waldmann J."/>
            <person name="Richter M."/>
            <person name="Barbe V."/>
            <person name="Bataille E."/>
            <person name="Glockner F.O."/>
            <person name="Amann R."/>
        </authorList>
    </citation>
    <scope>NUCLEOTIDE SEQUENCE</scope>
</reference>
<dbReference type="EMBL" id="FO117621">
    <property type="protein sequence ID" value="CCG00943.1"/>
    <property type="molecule type" value="Genomic_DNA"/>
</dbReference>
<evidence type="ECO:0008006" key="2">
    <source>
        <dbReference type="Google" id="ProtNLM"/>
    </source>
</evidence>
<accession>H6RIK2</accession>
<proteinExistence type="predicted"/>
<evidence type="ECO:0000313" key="1">
    <source>
        <dbReference type="EMBL" id="CCG00943.1"/>
    </source>
</evidence>
<name>H6RIK2_9BACT</name>